<evidence type="ECO:0000313" key="1">
    <source>
        <dbReference type="EMBL" id="GFO03562.1"/>
    </source>
</evidence>
<reference evidence="1 2" key="1">
    <citation type="journal article" date="2021" name="Elife">
        <title>Chloroplast acquisition without the gene transfer in kleptoplastic sea slugs, Plakobranchus ocellatus.</title>
        <authorList>
            <person name="Maeda T."/>
            <person name="Takahashi S."/>
            <person name="Yoshida T."/>
            <person name="Shimamura S."/>
            <person name="Takaki Y."/>
            <person name="Nagai Y."/>
            <person name="Toyoda A."/>
            <person name="Suzuki Y."/>
            <person name="Arimoto A."/>
            <person name="Ishii H."/>
            <person name="Satoh N."/>
            <person name="Nishiyama T."/>
            <person name="Hasebe M."/>
            <person name="Maruyama T."/>
            <person name="Minagawa J."/>
            <person name="Obokata J."/>
            <person name="Shigenobu S."/>
        </authorList>
    </citation>
    <scope>NUCLEOTIDE SEQUENCE [LARGE SCALE GENOMIC DNA]</scope>
</reference>
<accession>A0AAV4A8J0</accession>
<proteinExistence type="predicted"/>
<protein>
    <submittedName>
        <fullName evidence="1">Uncharacterized protein</fullName>
    </submittedName>
</protein>
<keyword evidence="2" id="KW-1185">Reference proteome</keyword>
<evidence type="ECO:0000313" key="2">
    <source>
        <dbReference type="Proteomes" id="UP000735302"/>
    </source>
</evidence>
<name>A0AAV4A8J0_9GAST</name>
<dbReference type="Proteomes" id="UP000735302">
    <property type="component" value="Unassembled WGS sequence"/>
</dbReference>
<dbReference type="EMBL" id="BLXT01003727">
    <property type="protein sequence ID" value="GFO03562.1"/>
    <property type="molecule type" value="Genomic_DNA"/>
</dbReference>
<organism evidence="1 2">
    <name type="scientific">Plakobranchus ocellatus</name>
    <dbReference type="NCBI Taxonomy" id="259542"/>
    <lineage>
        <taxon>Eukaryota</taxon>
        <taxon>Metazoa</taxon>
        <taxon>Spiralia</taxon>
        <taxon>Lophotrochozoa</taxon>
        <taxon>Mollusca</taxon>
        <taxon>Gastropoda</taxon>
        <taxon>Heterobranchia</taxon>
        <taxon>Euthyneura</taxon>
        <taxon>Panpulmonata</taxon>
        <taxon>Sacoglossa</taxon>
        <taxon>Placobranchoidea</taxon>
        <taxon>Plakobranchidae</taxon>
        <taxon>Plakobranchus</taxon>
    </lineage>
</organism>
<gene>
    <name evidence="1" type="ORF">PoB_003006700</name>
</gene>
<dbReference type="AlphaFoldDB" id="A0AAV4A8J0"/>
<comment type="caution">
    <text evidence="1">The sequence shown here is derived from an EMBL/GenBank/DDBJ whole genome shotgun (WGS) entry which is preliminary data.</text>
</comment>
<sequence length="97" mass="10704">MRCTILAHCEAIGVYSIHPKGEEGEGTRSAGMRSSLALLKGLGHQQATTNPSDWANSKLAHVARDFCLCQFTWRHDKDFGRTFQQIGITKQPGSCEL</sequence>